<dbReference type="EMBL" id="AMCI01002433">
    <property type="protein sequence ID" value="EJX02712.1"/>
    <property type="molecule type" value="Genomic_DNA"/>
</dbReference>
<comment type="caution">
    <text evidence="1">The sequence shown here is derived from an EMBL/GenBank/DDBJ whole genome shotgun (WGS) entry which is preliminary data.</text>
</comment>
<accession>J9G663</accession>
<proteinExistence type="predicted"/>
<name>J9G663_9ZZZZ</name>
<reference evidence="1" key="1">
    <citation type="journal article" date="2012" name="PLoS ONE">
        <title>Gene sets for utilization of primary and secondary nutrition supplies in the distal gut of endangered iberian lynx.</title>
        <authorList>
            <person name="Alcaide M."/>
            <person name="Messina E."/>
            <person name="Richter M."/>
            <person name="Bargiela R."/>
            <person name="Peplies J."/>
            <person name="Huws S.A."/>
            <person name="Newbold C.J."/>
            <person name="Golyshin P.N."/>
            <person name="Simon M.A."/>
            <person name="Lopez G."/>
            <person name="Yakimov M.M."/>
            <person name="Ferrer M."/>
        </authorList>
    </citation>
    <scope>NUCLEOTIDE SEQUENCE</scope>
</reference>
<organism evidence="1">
    <name type="scientific">gut metagenome</name>
    <dbReference type="NCBI Taxonomy" id="749906"/>
    <lineage>
        <taxon>unclassified sequences</taxon>
        <taxon>metagenomes</taxon>
        <taxon>organismal metagenomes</taxon>
    </lineage>
</organism>
<sequence>MPERGWGAWVADISIKKAASRMESSLYLFLDCIIQPGG</sequence>
<evidence type="ECO:0000313" key="1">
    <source>
        <dbReference type="EMBL" id="EJX02712.1"/>
    </source>
</evidence>
<protein>
    <submittedName>
        <fullName evidence="1">Uncharacterized protein</fullName>
    </submittedName>
</protein>
<gene>
    <name evidence="1" type="ORF">EVA_09169</name>
</gene>
<dbReference type="AlphaFoldDB" id="J9G663"/>